<keyword evidence="1" id="KW-1133">Transmembrane helix</keyword>
<dbReference type="EMBL" id="VFPP01000001">
    <property type="protein sequence ID" value="TQM78233.1"/>
    <property type="molecule type" value="Genomic_DNA"/>
</dbReference>
<comment type="caution">
    <text evidence="4">The sequence shown here is derived from an EMBL/GenBank/DDBJ whole genome shotgun (WGS) entry which is preliminary data.</text>
</comment>
<accession>A0A543J5Z1</accession>
<evidence type="ECO:0000256" key="1">
    <source>
        <dbReference type="SAM" id="Phobius"/>
    </source>
</evidence>
<dbReference type="Pfam" id="PF18184">
    <property type="entry name" value="SLATT_3"/>
    <property type="match status" value="1"/>
</dbReference>
<feature type="domain" description="SMODS and SLOG-associating 2TM effector" evidence="3">
    <location>
        <begin position="7"/>
        <end position="157"/>
    </location>
</feature>
<evidence type="ECO:0000313" key="4">
    <source>
        <dbReference type="EMBL" id="TQM78233.1"/>
    </source>
</evidence>
<dbReference type="Proteomes" id="UP000316628">
    <property type="component" value="Unassembled WGS sequence"/>
</dbReference>
<reference evidence="4 5" key="1">
    <citation type="submission" date="2019-06" db="EMBL/GenBank/DDBJ databases">
        <title>Sequencing the genomes of 1000 actinobacteria strains.</title>
        <authorList>
            <person name="Klenk H.-P."/>
        </authorList>
    </citation>
    <scope>NUCLEOTIDE SEQUENCE [LARGE SCALE GENOMIC DNA]</scope>
    <source>
        <strain evidence="4 5">DSM 45456</strain>
    </source>
</reference>
<feature type="transmembrane region" description="Helical" evidence="1">
    <location>
        <begin position="213"/>
        <end position="230"/>
    </location>
</feature>
<gene>
    <name evidence="4" type="ORF">FHX81_0494</name>
</gene>
<dbReference type="InterPro" id="IPR040884">
    <property type="entry name" value="SLATT_1"/>
</dbReference>
<dbReference type="OrthoDB" id="9806639at2"/>
<feature type="transmembrane region" description="Helical" evidence="1">
    <location>
        <begin position="55"/>
        <end position="74"/>
    </location>
</feature>
<feature type="domain" description="SMODS and SLOG-associating 2TM effector" evidence="2">
    <location>
        <begin position="160"/>
        <end position="280"/>
    </location>
</feature>
<organism evidence="4 5">
    <name type="scientific">Saccharothrix saharensis</name>
    <dbReference type="NCBI Taxonomy" id="571190"/>
    <lineage>
        <taxon>Bacteria</taxon>
        <taxon>Bacillati</taxon>
        <taxon>Actinomycetota</taxon>
        <taxon>Actinomycetes</taxon>
        <taxon>Pseudonocardiales</taxon>
        <taxon>Pseudonocardiaceae</taxon>
        <taxon>Saccharothrix</taxon>
    </lineage>
</organism>
<dbReference type="NCBIfam" id="NF033610">
    <property type="entry name" value="SLATT_3"/>
    <property type="match status" value="1"/>
</dbReference>
<feature type="transmembrane region" description="Helical" evidence="1">
    <location>
        <begin position="189"/>
        <end position="207"/>
    </location>
</feature>
<name>A0A543J5Z1_9PSEU</name>
<keyword evidence="1" id="KW-0472">Membrane</keyword>
<evidence type="ECO:0000259" key="2">
    <source>
        <dbReference type="Pfam" id="PF18181"/>
    </source>
</evidence>
<dbReference type="Pfam" id="PF18181">
    <property type="entry name" value="SLATT_1"/>
    <property type="match status" value="1"/>
</dbReference>
<evidence type="ECO:0000313" key="5">
    <source>
        <dbReference type="Proteomes" id="UP000316628"/>
    </source>
</evidence>
<dbReference type="AlphaFoldDB" id="A0A543J5Z1"/>
<proteinExistence type="predicted"/>
<dbReference type="RefSeq" id="WP_141974999.1">
    <property type="nucleotide sequence ID" value="NZ_VFPP01000001.1"/>
</dbReference>
<evidence type="ECO:0000259" key="3">
    <source>
        <dbReference type="Pfam" id="PF18184"/>
    </source>
</evidence>
<dbReference type="NCBIfam" id="NF033634">
    <property type="entry name" value="SLATT_1"/>
    <property type="match status" value="1"/>
</dbReference>
<protein>
    <submittedName>
        <fullName evidence="4">Uncharacterized protein DUF4231</fullName>
    </submittedName>
</protein>
<dbReference type="InterPro" id="IPR041116">
    <property type="entry name" value="SLATT_3"/>
</dbReference>
<keyword evidence="5" id="KW-1185">Reference proteome</keyword>
<keyword evidence="1" id="KW-0812">Transmembrane</keyword>
<sequence>MTDADLPALFHDAERASLRGQRQALAWSRIRLISAVLAAIGGAMTWKFFGDASPGGALAMVAFSVALVVEILLWTQQPERDWYAGRAVAESIKTLAWRYAAAGAPFPADAPGAQALYRDRVAEVVAASEERLAMVGDDPSPTAAMTALRAAPFEQRRAAYLEHRLQEQKTWYSGRAQHNRTRALQWRSALIAGEVAAIVLAGVRTFGVWEVDMSGVLAAAVASGAAWLGTRRHSTLATSYSMAARELALVRVKLLDADEASWADAVAEAEKSMGREHRLWLASRPVEN</sequence>